<reference evidence="2 3" key="1">
    <citation type="submission" date="2024-09" db="EMBL/GenBank/DDBJ databases">
        <authorList>
            <person name="Sun Q."/>
            <person name="Mori K."/>
        </authorList>
    </citation>
    <scope>NUCLEOTIDE SEQUENCE [LARGE SCALE GENOMIC DNA]</scope>
    <source>
        <strain evidence="2 3">JCM 3307</strain>
    </source>
</reference>
<dbReference type="EMBL" id="JBHMCA010000046">
    <property type="protein sequence ID" value="MFB9446299.1"/>
    <property type="molecule type" value="Genomic_DNA"/>
</dbReference>
<name>A0ABV5MBS7_9ACTN</name>
<evidence type="ECO:0008006" key="4">
    <source>
        <dbReference type="Google" id="ProtNLM"/>
    </source>
</evidence>
<keyword evidence="1" id="KW-1133">Transmembrane helix</keyword>
<protein>
    <recommendedName>
        <fullName evidence="4">Integral membrane protein</fullName>
    </recommendedName>
</protein>
<evidence type="ECO:0000313" key="2">
    <source>
        <dbReference type="EMBL" id="MFB9446299.1"/>
    </source>
</evidence>
<feature type="transmembrane region" description="Helical" evidence="1">
    <location>
        <begin position="111"/>
        <end position="130"/>
    </location>
</feature>
<feature type="transmembrane region" description="Helical" evidence="1">
    <location>
        <begin position="175"/>
        <end position="195"/>
    </location>
</feature>
<feature type="transmembrane region" description="Helical" evidence="1">
    <location>
        <begin position="234"/>
        <end position="253"/>
    </location>
</feature>
<comment type="caution">
    <text evidence="2">The sequence shown here is derived from an EMBL/GenBank/DDBJ whole genome shotgun (WGS) entry which is preliminary data.</text>
</comment>
<gene>
    <name evidence="2" type="ORF">ACFFTR_24715</name>
</gene>
<organism evidence="2 3">
    <name type="scientific">Dactylosporangium vinaceum</name>
    <dbReference type="NCBI Taxonomy" id="53362"/>
    <lineage>
        <taxon>Bacteria</taxon>
        <taxon>Bacillati</taxon>
        <taxon>Actinomycetota</taxon>
        <taxon>Actinomycetes</taxon>
        <taxon>Micromonosporales</taxon>
        <taxon>Micromonosporaceae</taxon>
        <taxon>Dactylosporangium</taxon>
    </lineage>
</organism>
<feature type="transmembrane region" description="Helical" evidence="1">
    <location>
        <begin position="61"/>
        <end position="80"/>
    </location>
</feature>
<evidence type="ECO:0000256" key="1">
    <source>
        <dbReference type="SAM" id="Phobius"/>
    </source>
</evidence>
<proteinExistence type="predicted"/>
<keyword evidence="3" id="KW-1185">Reference proteome</keyword>
<dbReference type="Proteomes" id="UP001589608">
    <property type="component" value="Unassembled WGS sequence"/>
</dbReference>
<feature type="transmembrane region" description="Helical" evidence="1">
    <location>
        <begin position="31"/>
        <end position="49"/>
    </location>
</feature>
<feature type="transmembrane region" description="Helical" evidence="1">
    <location>
        <begin position="207"/>
        <end position="228"/>
    </location>
</feature>
<evidence type="ECO:0000313" key="3">
    <source>
        <dbReference type="Proteomes" id="UP001589608"/>
    </source>
</evidence>
<sequence>MTLLLLKLTLAPLLVVGSSLAGRRWGARVAGMMVAFPVVAGPILVIVALEHGARFGARAAAASLLGLVSLAVFAVVLAYAGRHRRWPAALVVSWAATVGADVLLARVEIGVGWAFALILGVVWVAHRCVAAIGSKAGPAGGAVPRPPWWDLPARAAATVVMVLSVTGIAARAGPVVAGVLAPFPVASSVVAGFVLAQQGAAAAVRMLAGLMQGLVGFAVFCGLAAVLLEPFGVAGAFAVAVAGALITQVGLAVPRRGAQPSQPGRTRPAS</sequence>
<accession>A0ABV5MBS7</accession>
<dbReference type="RefSeq" id="WP_223102309.1">
    <property type="nucleotide sequence ID" value="NZ_CP061913.1"/>
</dbReference>
<keyword evidence="1" id="KW-0472">Membrane</keyword>
<keyword evidence="1" id="KW-0812">Transmembrane</keyword>